<keyword evidence="3" id="KW-1003">Cell membrane</keyword>
<organism evidence="10 11">
    <name type="scientific">Trichinella pseudospiralis</name>
    <name type="common">Parasitic roundworm</name>
    <dbReference type="NCBI Taxonomy" id="6337"/>
    <lineage>
        <taxon>Eukaryota</taxon>
        <taxon>Metazoa</taxon>
        <taxon>Ecdysozoa</taxon>
        <taxon>Nematoda</taxon>
        <taxon>Enoplea</taxon>
        <taxon>Dorylaimia</taxon>
        <taxon>Trichinellida</taxon>
        <taxon>Trichinellidae</taxon>
        <taxon>Trichinella</taxon>
    </lineage>
</organism>
<feature type="domain" description="Kazal-like" evidence="9">
    <location>
        <begin position="524"/>
        <end position="573"/>
    </location>
</feature>
<evidence type="ECO:0000313" key="10">
    <source>
        <dbReference type="EMBL" id="KRY66988.1"/>
    </source>
</evidence>
<keyword evidence="5 8" id="KW-1133">Transmembrane helix</keyword>
<dbReference type="GO" id="GO:0043252">
    <property type="term" value="P:sodium-independent organic anion transport"/>
    <property type="evidence" value="ECO:0007669"/>
    <property type="project" value="TreeGrafter"/>
</dbReference>
<comment type="similarity">
    <text evidence="2">Belongs to the organo anion transporter (TC 2.A.60) family.</text>
</comment>
<evidence type="ECO:0000256" key="8">
    <source>
        <dbReference type="SAM" id="Phobius"/>
    </source>
</evidence>
<dbReference type="SUPFAM" id="SSF100895">
    <property type="entry name" value="Kazal-type serine protease inhibitors"/>
    <property type="match status" value="1"/>
</dbReference>
<feature type="transmembrane region" description="Helical" evidence="8">
    <location>
        <begin position="174"/>
        <end position="195"/>
    </location>
</feature>
<comment type="subcellular location">
    <subcellularLocation>
        <location evidence="1">Cell membrane</location>
        <topology evidence="1">Multi-pass membrane protein</topology>
    </subcellularLocation>
</comment>
<keyword evidence="6 8" id="KW-0472">Membrane</keyword>
<reference evidence="10 11" key="1">
    <citation type="submission" date="2015-01" db="EMBL/GenBank/DDBJ databases">
        <title>Evolution of Trichinella species and genotypes.</title>
        <authorList>
            <person name="Korhonen P.K."/>
            <person name="Edoardo P."/>
            <person name="Giuseppe L.R."/>
            <person name="Gasser R.B."/>
        </authorList>
    </citation>
    <scope>NUCLEOTIDE SEQUENCE [LARGE SCALE GENOMIC DNA]</scope>
    <source>
        <strain evidence="10">ISS13</strain>
    </source>
</reference>
<comment type="caution">
    <text evidence="10">The sequence shown here is derived from an EMBL/GenBank/DDBJ whole genome shotgun (WGS) entry which is preliminary data.</text>
</comment>
<dbReference type="InterPro" id="IPR004156">
    <property type="entry name" value="OATP"/>
</dbReference>
<dbReference type="InterPro" id="IPR036058">
    <property type="entry name" value="Kazal_dom_sf"/>
</dbReference>
<feature type="transmembrane region" description="Helical" evidence="8">
    <location>
        <begin position="215"/>
        <end position="236"/>
    </location>
</feature>
<evidence type="ECO:0000256" key="2">
    <source>
        <dbReference type="ARBA" id="ARBA00009657"/>
    </source>
</evidence>
<dbReference type="Pfam" id="PF03137">
    <property type="entry name" value="OATP"/>
    <property type="match status" value="1"/>
</dbReference>
<dbReference type="AlphaFoldDB" id="A0A0V1DZR6"/>
<proteinExistence type="inferred from homology"/>
<dbReference type="PROSITE" id="PS51465">
    <property type="entry name" value="KAZAL_2"/>
    <property type="match status" value="1"/>
</dbReference>
<gene>
    <name evidence="10" type="primary">SLCO5A1</name>
    <name evidence="10" type="ORF">T4A_11525</name>
</gene>
<feature type="transmembrane region" description="Helical" evidence="8">
    <location>
        <begin position="369"/>
        <end position="390"/>
    </location>
</feature>
<dbReference type="InterPro" id="IPR002350">
    <property type="entry name" value="Kazal_dom"/>
</dbReference>
<keyword evidence="7" id="KW-1015">Disulfide bond</keyword>
<dbReference type="PANTHER" id="PTHR11388">
    <property type="entry name" value="ORGANIC ANION TRANSPORTER"/>
    <property type="match status" value="1"/>
</dbReference>
<dbReference type="PANTHER" id="PTHR11388:SF142">
    <property type="entry name" value="SOLUTE CARRIER ORGANIC ANION TRANSPORTER FAMILY MEMBER 5A1"/>
    <property type="match status" value="1"/>
</dbReference>
<evidence type="ECO:0000256" key="6">
    <source>
        <dbReference type="ARBA" id="ARBA00023136"/>
    </source>
</evidence>
<evidence type="ECO:0000256" key="3">
    <source>
        <dbReference type="ARBA" id="ARBA00022475"/>
    </source>
</evidence>
<dbReference type="Gene3D" id="1.20.1250.20">
    <property type="entry name" value="MFS general substrate transporter like domains"/>
    <property type="match status" value="1"/>
</dbReference>
<feature type="transmembrane region" description="Helical" evidence="8">
    <location>
        <begin position="410"/>
        <end position="430"/>
    </location>
</feature>
<evidence type="ECO:0000313" key="11">
    <source>
        <dbReference type="Proteomes" id="UP000054632"/>
    </source>
</evidence>
<keyword evidence="4 8" id="KW-0812">Transmembrane</keyword>
<feature type="transmembrane region" description="Helical" evidence="8">
    <location>
        <begin position="662"/>
        <end position="686"/>
    </location>
</feature>
<evidence type="ECO:0000256" key="7">
    <source>
        <dbReference type="ARBA" id="ARBA00023157"/>
    </source>
</evidence>
<evidence type="ECO:0000256" key="1">
    <source>
        <dbReference type="ARBA" id="ARBA00004651"/>
    </source>
</evidence>
<feature type="transmembrane region" description="Helical" evidence="8">
    <location>
        <begin position="717"/>
        <end position="739"/>
    </location>
</feature>
<dbReference type="EMBL" id="JYDR01000150">
    <property type="protein sequence ID" value="KRY66988.1"/>
    <property type="molecule type" value="Genomic_DNA"/>
</dbReference>
<evidence type="ECO:0000256" key="4">
    <source>
        <dbReference type="ARBA" id="ARBA00022692"/>
    </source>
</evidence>
<dbReference type="GO" id="GO:0016323">
    <property type="term" value="C:basolateral plasma membrane"/>
    <property type="evidence" value="ECO:0007669"/>
    <property type="project" value="TreeGrafter"/>
</dbReference>
<feature type="transmembrane region" description="Helical" evidence="8">
    <location>
        <begin position="625"/>
        <end position="641"/>
    </location>
</feature>
<dbReference type="InterPro" id="IPR036259">
    <property type="entry name" value="MFS_trans_sf"/>
</dbReference>
<sequence length="800" mass="88059">MEFAGSFSASSAKQQHKSSSVGVLGPAANLTSTKDTLHLIEDETAAKPSVAVGILPSIHHHGTTFTGSLRAKMNASSSFLPNYAKSASQMLLNSDDTTVWGDVALESTNHQESSAAVQLPSCEHESTMIKRHFCDDQHPQQQQQRKYLNMSPTSAYWSLESLRKKVRLFPWTNVKTFVGFICFLITVHGALSTGYTMSVITTIEKRFQIPSTTSGLIVSSYEIGSLLSVVFVSYFGSNGHVPYWIGFGGLVLSLGSFLFSLPHFVATPYSYLENKSIEALLLLSPNANLAKDHSLLDQSASAPLCQPFNQSSSSLYNSTCLPEETESSNNHILVMMLAQILLGVGGSPLFTLGTTYIDNHVDKESSSIYLAFMYVMLAFGPVCGFLLGGLLLSEYVNPNSAPPDLTIQSIGWIGLWWGGFIICGFFYLLASLPFFCFPRRLTDDQDNSARSDYGKDIRKIPVSIFRLITNKVYMVTSFNACLDLAIVSGFTVFLPKFLETQFLVSKSDASLFTGSVAFDDRMFISAWDQCNMNCSCSLQGIQPICGIDGITYLSPCFAGCKASAITTGGKRPSIVGTVDRLYRTYSNCSCILSNLNITVNVNNTNNAVASSIQAWYGLCPSNCRMLVPFLVLLFIVTLTAANNQMPLVMITLRAVSEEEKAFALGLQVVMLRLLSYLPAPIVYGAIIDTACRLMDDSCGTTGASCLFYDIETFRFRFAFLCLMLKLFGLLVSVVMLFCIRRRYVPFSSPVTMSEIVHRLGDIENLHLQRCNAKGSLRHWVSDDSLYSRPRSPRHRKTLSS</sequence>
<protein>
    <submittedName>
        <fullName evidence="10">Solute carrier organic anion transporter family member 3A1</fullName>
    </submittedName>
</protein>
<dbReference type="GO" id="GO:0015347">
    <property type="term" value="F:sodium-independent organic anion transmembrane transporter activity"/>
    <property type="evidence" value="ECO:0007669"/>
    <property type="project" value="TreeGrafter"/>
</dbReference>
<accession>A0A0V1DZR6</accession>
<name>A0A0V1DZR6_TRIPS</name>
<evidence type="ECO:0000259" key="9">
    <source>
        <dbReference type="PROSITE" id="PS51465"/>
    </source>
</evidence>
<dbReference type="SUPFAM" id="SSF103473">
    <property type="entry name" value="MFS general substrate transporter"/>
    <property type="match status" value="1"/>
</dbReference>
<feature type="transmembrane region" description="Helical" evidence="8">
    <location>
        <begin position="243"/>
        <end position="265"/>
    </location>
</feature>
<evidence type="ECO:0000256" key="5">
    <source>
        <dbReference type="ARBA" id="ARBA00022989"/>
    </source>
</evidence>
<dbReference type="Proteomes" id="UP000054632">
    <property type="component" value="Unassembled WGS sequence"/>
</dbReference>
<dbReference type="Pfam" id="PF07648">
    <property type="entry name" value="Kazal_2"/>
    <property type="match status" value="1"/>
</dbReference>
<feature type="transmembrane region" description="Helical" evidence="8">
    <location>
        <begin position="332"/>
        <end position="357"/>
    </location>
</feature>